<dbReference type="Proteomes" id="UP000516437">
    <property type="component" value="Chromosome 6"/>
</dbReference>
<dbReference type="EMBL" id="RXIC02000024">
    <property type="protein sequence ID" value="KAB1210598.1"/>
    <property type="molecule type" value="Genomic_DNA"/>
</dbReference>
<comment type="caution">
    <text evidence="11">The sequence shown here is derived from an EMBL/GenBank/DDBJ whole genome shotgun (WGS) entry which is preliminary data.</text>
</comment>
<evidence type="ECO:0000256" key="6">
    <source>
        <dbReference type="ARBA" id="ARBA00022857"/>
    </source>
</evidence>
<evidence type="ECO:0000256" key="2">
    <source>
        <dbReference type="ARBA" id="ARBA00004814"/>
    </source>
</evidence>
<keyword evidence="5" id="KW-0274">FAD</keyword>
<dbReference type="InterPro" id="IPR050982">
    <property type="entry name" value="Auxin_biosynth/cation_transpt"/>
</dbReference>
<proteinExistence type="inferred from homology"/>
<dbReference type="EC" id="1.14.13.168" evidence="9"/>
<evidence type="ECO:0000313" key="11">
    <source>
        <dbReference type="EMBL" id="KAB1210598.1"/>
    </source>
</evidence>
<evidence type="ECO:0000256" key="5">
    <source>
        <dbReference type="ARBA" id="ARBA00022827"/>
    </source>
</evidence>
<accession>A0A6A1VFK3</accession>
<reference evidence="11 12" key="1">
    <citation type="journal article" date="2019" name="Plant Biotechnol. J.">
        <title>The red bayberry genome and genetic basis of sex determination.</title>
        <authorList>
            <person name="Jia H.M."/>
            <person name="Jia H.J."/>
            <person name="Cai Q.L."/>
            <person name="Wang Y."/>
            <person name="Zhao H.B."/>
            <person name="Yang W.F."/>
            <person name="Wang G.Y."/>
            <person name="Li Y.H."/>
            <person name="Zhan D.L."/>
            <person name="Shen Y.T."/>
            <person name="Niu Q.F."/>
            <person name="Chang L."/>
            <person name="Qiu J."/>
            <person name="Zhao L."/>
            <person name="Xie H.B."/>
            <person name="Fu W.Y."/>
            <person name="Jin J."/>
            <person name="Li X.W."/>
            <person name="Jiao Y."/>
            <person name="Zhou C.C."/>
            <person name="Tu T."/>
            <person name="Chai C.Y."/>
            <person name="Gao J.L."/>
            <person name="Fan L.J."/>
            <person name="van de Weg E."/>
            <person name="Wang J.Y."/>
            <person name="Gao Z.S."/>
        </authorList>
    </citation>
    <scope>NUCLEOTIDE SEQUENCE [LARGE SCALE GENOMIC DNA]</scope>
    <source>
        <tissue evidence="11">Leaves</tissue>
    </source>
</reference>
<evidence type="ECO:0000256" key="1">
    <source>
        <dbReference type="ARBA" id="ARBA00001974"/>
    </source>
</evidence>
<evidence type="ECO:0000256" key="3">
    <source>
        <dbReference type="ARBA" id="ARBA00009183"/>
    </source>
</evidence>
<dbReference type="SUPFAM" id="SSF51905">
    <property type="entry name" value="FAD/NAD(P)-binding domain"/>
    <property type="match status" value="1"/>
</dbReference>
<evidence type="ECO:0000313" key="12">
    <source>
        <dbReference type="Proteomes" id="UP000516437"/>
    </source>
</evidence>
<comment type="similarity">
    <text evidence="3">Belongs to the FMO family.</text>
</comment>
<keyword evidence="6" id="KW-0521">NADP</keyword>
<keyword evidence="12" id="KW-1185">Reference proteome</keyword>
<keyword evidence="11" id="KW-0503">Monooxygenase</keyword>
<dbReference type="OrthoDB" id="66881at2759"/>
<evidence type="ECO:0000256" key="9">
    <source>
        <dbReference type="ARBA" id="ARBA00039148"/>
    </source>
</evidence>
<dbReference type="Pfam" id="PF13738">
    <property type="entry name" value="Pyr_redox_3"/>
    <property type="match status" value="1"/>
</dbReference>
<name>A0A6A1VFK3_9ROSI</name>
<sequence length="214" mass="24145">MEEVVVIVGAGPSGLATSACLSYFSISHVILEREDCYASLWKKRSYDRMHIHLAKEFCSLPYVPHSSTTPIFMSKDIFVSYIDNYVSKFNMNIRYYCSVESSCYDVTERKWRIEVKNILSEEMEVYIAEFLVVATGAKSFIPALPGLNTFPGEIVHSSEYKSGSRYQDKEVLVVGCGNSGMEISYDLSDFGAHTIIGEWIPSEGSSLRIYRMEG</sequence>
<organism evidence="11 12">
    <name type="scientific">Morella rubra</name>
    <name type="common">Chinese bayberry</name>
    <dbReference type="NCBI Taxonomy" id="262757"/>
    <lineage>
        <taxon>Eukaryota</taxon>
        <taxon>Viridiplantae</taxon>
        <taxon>Streptophyta</taxon>
        <taxon>Embryophyta</taxon>
        <taxon>Tracheophyta</taxon>
        <taxon>Spermatophyta</taxon>
        <taxon>Magnoliopsida</taxon>
        <taxon>eudicotyledons</taxon>
        <taxon>Gunneridae</taxon>
        <taxon>Pentapetalae</taxon>
        <taxon>rosids</taxon>
        <taxon>fabids</taxon>
        <taxon>Fagales</taxon>
        <taxon>Myricaceae</taxon>
        <taxon>Morella</taxon>
    </lineage>
</organism>
<dbReference type="AlphaFoldDB" id="A0A6A1VFK3"/>
<evidence type="ECO:0000256" key="4">
    <source>
        <dbReference type="ARBA" id="ARBA00022630"/>
    </source>
</evidence>
<dbReference type="PRINTS" id="PR00368">
    <property type="entry name" value="FADPNR"/>
</dbReference>
<keyword evidence="11" id="KW-0670">Pyruvate</keyword>
<dbReference type="GO" id="GO:0103075">
    <property type="term" value="F:indole-3-pyruvate monooxygenase activity"/>
    <property type="evidence" value="ECO:0007669"/>
    <property type="project" value="UniProtKB-EC"/>
</dbReference>
<evidence type="ECO:0000256" key="10">
    <source>
        <dbReference type="ARBA" id="ARBA00047707"/>
    </source>
</evidence>
<comment type="pathway">
    <text evidence="2">Plant hormone metabolism; auxin biosynthesis.</text>
</comment>
<gene>
    <name evidence="11" type="ORF">CJ030_MR6G010894</name>
</gene>
<dbReference type="PANTHER" id="PTHR43539">
    <property type="entry name" value="FLAVIN-BINDING MONOOXYGENASE-LIKE PROTEIN (AFU_ORTHOLOGUE AFUA_4G09220)"/>
    <property type="match status" value="1"/>
</dbReference>
<dbReference type="PANTHER" id="PTHR43539:SF77">
    <property type="entry name" value="DISULFIDE OXIDOREDUCTASE_MONOOXYGENASE_OXIDOREDUCTASE"/>
    <property type="match status" value="1"/>
</dbReference>
<keyword evidence="8" id="KW-0073">Auxin biosynthesis</keyword>
<protein>
    <recommendedName>
        <fullName evidence="9">indole-3-pyruvate monooxygenase</fullName>
        <ecNumber evidence="9">1.14.13.168</ecNumber>
    </recommendedName>
</protein>
<evidence type="ECO:0000256" key="7">
    <source>
        <dbReference type="ARBA" id="ARBA00023002"/>
    </source>
</evidence>
<dbReference type="InterPro" id="IPR036188">
    <property type="entry name" value="FAD/NAD-bd_sf"/>
</dbReference>
<comment type="cofactor">
    <cofactor evidence="1">
        <name>FAD</name>
        <dbReference type="ChEBI" id="CHEBI:57692"/>
    </cofactor>
</comment>
<keyword evidence="4" id="KW-0285">Flavoprotein</keyword>
<dbReference type="GO" id="GO:0050660">
    <property type="term" value="F:flavin adenine dinucleotide binding"/>
    <property type="evidence" value="ECO:0007669"/>
    <property type="project" value="TreeGrafter"/>
</dbReference>
<dbReference type="Gene3D" id="3.50.50.60">
    <property type="entry name" value="FAD/NAD(P)-binding domain"/>
    <property type="match status" value="1"/>
</dbReference>
<dbReference type="GO" id="GO:0009851">
    <property type="term" value="P:auxin biosynthetic process"/>
    <property type="evidence" value="ECO:0007669"/>
    <property type="project" value="UniProtKB-KW"/>
</dbReference>
<dbReference type="PRINTS" id="PR00469">
    <property type="entry name" value="PNDRDTASEII"/>
</dbReference>
<keyword evidence="7" id="KW-0560">Oxidoreductase</keyword>
<comment type="catalytic activity">
    <reaction evidence="10">
        <text>indole-3-pyruvate + NADPH + O2 + H(+) = (indol-3-yl)acetate + CO2 + NADP(+) + H2O</text>
        <dbReference type="Rhea" id="RHEA:34331"/>
        <dbReference type="ChEBI" id="CHEBI:15377"/>
        <dbReference type="ChEBI" id="CHEBI:15378"/>
        <dbReference type="ChEBI" id="CHEBI:15379"/>
        <dbReference type="ChEBI" id="CHEBI:16526"/>
        <dbReference type="ChEBI" id="CHEBI:17640"/>
        <dbReference type="ChEBI" id="CHEBI:30854"/>
        <dbReference type="ChEBI" id="CHEBI:57783"/>
        <dbReference type="ChEBI" id="CHEBI:58349"/>
        <dbReference type="EC" id="1.14.13.168"/>
    </reaction>
</comment>
<evidence type="ECO:0000256" key="8">
    <source>
        <dbReference type="ARBA" id="ARBA00023070"/>
    </source>
</evidence>